<proteinExistence type="predicted"/>
<accession>Q848C8</accession>
<evidence type="ECO:0000313" key="3">
    <source>
        <dbReference type="EMBL" id="AAO61191.1"/>
    </source>
</evidence>
<geneLocation type="plasmid" evidence="3">
    <name>SLP2</name>
</geneLocation>
<dbReference type="InterPro" id="IPR046913">
    <property type="entry name" value="ABC-3C_CTD7"/>
</dbReference>
<feature type="region of interest" description="Disordered" evidence="1">
    <location>
        <begin position="408"/>
        <end position="432"/>
    </location>
</feature>
<keyword evidence="3" id="KW-0614">Plasmid</keyword>
<sequence>MRSYECVLIQLQAVSRVTRIVTEKMPHSAAGQMLGYLYQCEWALVELAQRWFKDAEAALRMEMLDDIDLLHGSVPVELVQSKHHGGQGEIGSTSADLWRSINSWCDALEILGDAPLPLLRLVTTQQVSAGSLLEKLRADPQTRDVAAALAALEELAGDAEGPKTTRPWRERFLRCTPVVREALVGQIVVDDLAPRVSEVDSKLREVIGVWKTDQGQSQEILEELKGWWWGVSKEMLDRSNPSRREAVSAEELRTKIDYVMSKYAQTSLPISDRLERLTEDEVARYKDRVFVAQLQLLKLGRRSIRFHLGEYHHAWTHRSRWLHRHYVAPSELDQFESDLRREWEQVFSKLADAFDAGKYGDDAVKAGVDILDKAMAAVETLRLRPQVEKRWVARGTLHALADLATQDDEPVGWHPDFENLLSQSSDTADREE</sequence>
<evidence type="ECO:0000259" key="2">
    <source>
        <dbReference type="Pfam" id="PF20283"/>
    </source>
</evidence>
<dbReference type="Pfam" id="PF20283">
    <property type="entry name" value="CTD7"/>
    <property type="match status" value="1"/>
</dbReference>
<reference evidence="3" key="2">
    <citation type="journal article" date="2002" name="Mol. Microbiol.">
        <title>The terminal proteins of linear Streptomyces chromosomes and plasmids: a novel class of replication priming proteins.</title>
        <authorList>
            <person name="Yang C.C."/>
            <person name="Huang C.H."/>
            <person name="Li C.Y."/>
            <person name="Tsay Y.G."/>
            <person name="Lee S.C."/>
            <person name="Chen C.W."/>
        </authorList>
    </citation>
    <scope>NUCLEOTIDE SEQUENCE</scope>
    <source>
        <strain evidence="3">1326</strain>
        <plasmid evidence="3">SLP2</plasmid>
    </source>
</reference>
<reference evidence="3" key="3">
    <citation type="journal article" date="2003" name="Mol. Microbiol.">
        <title>Linear plasmid SLP2 of Streptomyces lividans is a composite replicon.</title>
        <authorList>
            <person name="Huang C."/>
            <person name="Chen C."/>
            <person name="Tsai H."/>
            <person name="Chen C."/>
            <person name="Lin Y."/>
            <person name="Chen C.W."/>
        </authorList>
    </citation>
    <scope>NUCLEOTIDE SEQUENCE</scope>
    <source>
        <strain evidence="3">1326</strain>
        <plasmid evidence="3">SLP2</plasmid>
    </source>
</reference>
<protein>
    <submittedName>
        <fullName evidence="3">Putative ymg-like protein</fullName>
    </submittedName>
</protein>
<gene>
    <name evidence="3" type="primary">SLP2.40</name>
</gene>
<dbReference type="EMBL" id="AY225511">
    <property type="protein sequence ID" value="AAO61191.1"/>
    <property type="molecule type" value="Genomic_DNA"/>
</dbReference>
<name>Q848C8_STRLI</name>
<feature type="domain" description="ABC-three component systems C-terminal" evidence="2">
    <location>
        <begin position="290"/>
        <end position="421"/>
    </location>
</feature>
<reference evidence="3" key="1">
    <citation type="journal article" date="1993" name="Mol. Microbiol.">
        <title>The conjugative plasmid SLP2 of Streptomyces lividans is a 50 kb linear molecule.</title>
        <authorList>
            <person name="Chen C.W."/>
            <person name="Yu T.W."/>
            <person name="Lin Y.S."/>
            <person name="Kieser H.M."/>
            <person name="Hopwood D.A."/>
        </authorList>
    </citation>
    <scope>NUCLEOTIDE SEQUENCE</scope>
    <source>
        <strain evidence="3">1326</strain>
        <plasmid evidence="3">SLP2</plasmid>
    </source>
</reference>
<dbReference type="AlphaFoldDB" id="Q848C8"/>
<organism evidence="3">
    <name type="scientific">Streptomyces lividans 1326</name>
    <dbReference type="NCBI Taxonomy" id="1200984"/>
    <lineage>
        <taxon>Bacteria</taxon>
        <taxon>Bacillati</taxon>
        <taxon>Actinomycetota</taxon>
        <taxon>Actinomycetes</taxon>
        <taxon>Kitasatosporales</taxon>
        <taxon>Streptomycetaceae</taxon>
        <taxon>Streptomyces</taxon>
    </lineage>
</organism>
<evidence type="ECO:0000256" key="1">
    <source>
        <dbReference type="SAM" id="MobiDB-lite"/>
    </source>
</evidence>